<evidence type="ECO:0000313" key="1">
    <source>
        <dbReference type="EMBL" id="PZD72877.1"/>
    </source>
</evidence>
<name>A0A2W1JWY5_9CYAN</name>
<reference evidence="1 2" key="1">
    <citation type="journal article" date="2018" name="Sci. Rep.">
        <title>A novel species of the marine cyanobacterium Acaryochloris with a unique pigment content and lifestyle.</title>
        <authorList>
            <person name="Partensky F."/>
            <person name="Six C."/>
            <person name="Ratin M."/>
            <person name="Garczarek L."/>
            <person name="Vaulot D."/>
            <person name="Probert I."/>
            <person name="Calteau A."/>
            <person name="Gourvil P."/>
            <person name="Marie D."/>
            <person name="Grebert T."/>
            <person name="Bouchier C."/>
            <person name="Le Panse S."/>
            <person name="Gachenot M."/>
            <person name="Rodriguez F."/>
            <person name="Garrido J.L."/>
        </authorList>
    </citation>
    <scope>NUCLEOTIDE SEQUENCE [LARGE SCALE GENOMIC DNA]</scope>
    <source>
        <strain evidence="1 2">RCC1774</strain>
    </source>
</reference>
<protein>
    <submittedName>
        <fullName evidence="1">Uncharacterized protein</fullName>
    </submittedName>
</protein>
<dbReference type="AlphaFoldDB" id="A0A2W1JWY5"/>
<dbReference type="EMBL" id="PQWO01000008">
    <property type="protein sequence ID" value="PZD72877.1"/>
    <property type="molecule type" value="Genomic_DNA"/>
</dbReference>
<comment type="caution">
    <text evidence="1">The sequence shown here is derived from an EMBL/GenBank/DDBJ whole genome shotgun (WGS) entry which is preliminary data.</text>
</comment>
<proteinExistence type="predicted"/>
<organism evidence="1 2">
    <name type="scientific">Acaryochloris thomasi RCC1774</name>
    <dbReference type="NCBI Taxonomy" id="1764569"/>
    <lineage>
        <taxon>Bacteria</taxon>
        <taxon>Bacillati</taxon>
        <taxon>Cyanobacteriota</taxon>
        <taxon>Cyanophyceae</taxon>
        <taxon>Acaryochloridales</taxon>
        <taxon>Acaryochloridaceae</taxon>
        <taxon>Acaryochloris</taxon>
        <taxon>Acaryochloris thomasi</taxon>
    </lineage>
</organism>
<accession>A0A2W1JWY5</accession>
<evidence type="ECO:0000313" key="2">
    <source>
        <dbReference type="Proteomes" id="UP000248857"/>
    </source>
</evidence>
<sequence>MSSAIFNRQISCSITLAEILPVSDCSTLLNECQVHVQGTFEDFRNSTTIAVSRLRLQTYASSHWDNLLQALSGLLTMRGLLKFGGINAGQPDCLGFSTRIPNSNCIAITHRNNCA</sequence>
<dbReference type="Proteomes" id="UP000248857">
    <property type="component" value="Unassembled WGS sequence"/>
</dbReference>
<keyword evidence="2" id="KW-1185">Reference proteome</keyword>
<gene>
    <name evidence="1" type="ORF">C1752_03375</name>
</gene>